<accession>B9TGN0</accession>
<keyword evidence="3" id="KW-1185">Reference proteome</keyword>
<evidence type="ECO:0000313" key="2">
    <source>
        <dbReference type="EMBL" id="EEF24983.1"/>
    </source>
</evidence>
<protein>
    <submittedName>
        <fullName evidence="2">Uncharacterized protein</fullName>
    </submittedName>
</protein>
<dbReference type="Proteomes" id="UP000008311">
    <property type="component" value="Unassembled WGS sequence"/>
</dbReference>
<feature type="compositionally biased region" description="Low complexity" evidence="1">
    <location>
        <begin position="297"/>
        <end position="312"/>
    </location>
</feature>
<feature type="compositionally biased region" description="Low complexity" evidence="1">
    <location>
        <begin position="247"/>
        <end position="276"/>
    </location>
</feature>
<evidence type="ECO:0000313" key="3">
    <source>
        <dbReference type="Proteomes" id="UP000008311"/>
    </source>
</evidence>
<evidence type="ECO:0000256" key="1">
    <source>
        <dbReference type="SAM" id="MobiDB-lite"/>
    </source>
</evidence>
<reference evidence="3" key="1">
    <citation type="journal article" date="2010" name="Nat. Biotechnol.">
        <title>Draft genome sequence of the oilseed species Ricinus communis.</title>
        <authorList>
            <person name="Chan A.P."/>
            <person name="Crabtree J."/>
            <person name="Zhao Q."/>
            <person name="Lorenzi H."/>
            <person name="Orvis J."/>
            <person name="Puiu D."/>
            <person name="Melake-Berhan A."/>
            <person name="Jones K.M."/>
            <person name="Redman J."/>
            <person name="Chen G."/>
            <person name="Cahoon E.B."/>
            <person name="Gedil M."/>
            <person name="Stanke M."/>
            <person name="Haas B.J."/>
            <person name="Wortman J.R."/>
            <person name="Fraser-Liggett C.M."/>
            <person name="Ravel J."/>
            <person name="Rabinowicz P.D."/>
        </authorList>
    </citation>
    <scope>NUCLEOTIDE SEQUENCE [LARGE SCALE GENOMIC DNA]</scope>
    <source>
        <strain evidence="3">cv. Hale</strain>
    </source>
</reference>
<feature type="region of interest" description="Disordered" evidence="1">
    <location>
        <begin position="177"/>
        <end position="330"/>
    </location>
</feature>
<dbReference type="AlphaFoldDB" id="B9TGN0"/>
<sequence>MGRALHASHALHALHALGRVDAAQVVHDQGHGQRAQHGRQRHQLFGLHKDLHMPAQPCDPVRQRDQHVGRGLAPGLRRDKVHAHPADAVRGQPVQLGIGHVVGDHGHAARHIAQAIQRIERAGVVRAIGRGRDHHGARGAQALLQLTVHGHVGLRRRARPVRRRRKARIEDVHVAVAGQRRQRAQRPVRAGRMRNGDGRCVHGPALSPARWRPCAPPRPTWRLPSGGRPRTRPASFPWAGRPGRSVAGAPRLPAAPRTAPGAGARPRARACPWAGRCRSTHRPRSRESRSRTRWAHRAGGPSAGGAATARARSLPPVTSGIGGRHGAEHE</sequence>
<name>B9TGN0_RICCO</name>
<dbReference type="InParanoid" id="B9TGN0"/>
<organism evidence="2 3">
    <name type="scientific">Ricinus communis</name>
    <name type="common">Castor bean</name>
    <dbReference type="NCBI Taxonomy" id="3988"/>
    <lineage>
        <taxon>Eukaryota</taxon>
        <taxon>Viridiplantae</taxon>
        <taxon>Streptophyta</taxon>
        <taxon>Embryophyta</taxon>
        <taxon>Tracheophyta</taxon>
        <taxon>Spermatophyta</taxon>
        <taxon>Magnoliopsida</taxon>
        <taxon>eudicotyledons</taxon>
        <taxon>Gunneridae</taxon>
        <taxon>Pentapetalae</taxon>
        <taxon>rosids</taxon>
        <taxon>fabids</taxon>
        <taxon>Malpighiales</taxon>
        <taxon>Euphorbiaceae</taxon>
        <taxon>Acalyphoideae</taxon>
        <taxon>Acalypheae</taxon>
        <taxon>Ricinus</taxon>
    </lineage>
</organism>
<feature type="non-terminal residue" evidence="2">
    <location>
        <position position="330"/>
    </location>
</feature>
<gene>
    <name evidence="2" type="ORF">RCOM_1843980</name>
</gene>
<feature type="compositionally biased region" description="Basic residues" evidence="1">
    <location>
        <begin position="180"/>
        <end position="192"/>
    </location>
</feature>
<dbReference type="EMBL" id="EQ980781">
    <property type="protein sequence ID" value="EEF24983.1"/>
    <property type="molecule type" value="Genomic_DNA"/>
</dbReference>
<proteinExistence type="predicted"/>